<evidence type="ECO:0000256" key="1">
    <source>
        <dbReference type="ARBA" id="ARBA00022500"/>
    </source>
</evidence>
<dbReference type="Pfam" id="PF03975">
    <property type="entry name" value="CheD"/>
    <property type="match status" value="1"/>
</dbReference>
<dbReference type="InterPro" id="IPR038592">
    <property type="entry name" value="CheD-like_sf"/>
</dbReference>
<keyword evidence="1 3" id="KW-0145">Chemotaxis</keyword>
<reference evidence="4 5" key="1">
    <citation type="journal article" date="2017" name="Int. J. Syst. Evol. Microbiol.">
        <title>Ramlibacter alkalitolerans sp. nov., alkali-tolerant bacterium isolated from soil of ginseng.</title>
        <authorList>
            <person name="Lee D.H."/>
            <person name="Cha C.J."/>
        </authorList>
    </citation>
    <scope>NUCLEOTIDE SEQUENCE [LARGE SCALE GENOMIC DNA]</scope>
    <source>
        <strain evidence="4 5">KACC 19305</strain>
    </source>
</reference>
<comment type="catalytic activity">
    <reaction evidence="3">
        <text>L-glutaminyl-[protein] + H2O = L-glutamyl-[protein] + NH4(+)</text>
        <dbReference type="Rhea" id="RHEA:16441"/>
        <dbReference type="Rhea" id="RHEA-COMP:10207"/>
        <dbReference type="Rhea" id="RHEA-COMP:10208"/>
        <dbReference type="ChEBI" id="CHEBI:15377"/>
        <dbReference type="ChEBI" id="CHEBI:28938"/>
        <dbReference type="ChEBI" id="CHEBI:29973"/>
        <dbReference type="ChEBI" id="CHEBI:30011"/>
        <dbReference type="EC" id="3.5.1.44"/>
    </reaction>
</comment>
<dbReference type="HAMAP" id="MF_01440">
    <property type="entry name" value="CheD"/>
    <property type="match status" value="1"/>
</dbReference>
<dbReference type="NCBIfam" id="NF010013">
    <property type="entry name" value="PRK13487.1"/>
    <property type="match status" value="1"/>
</dbReference>
<dbReference type="PANTHER" id="PTHR35147:SF2">
    <property type="entry name" value="CHEMORECEPTOR GLUTAMINE DEAMIDASE CHED-RELATED"/>
    <property type="match status" value="1"/>
</dbReference>
<name>A0ABS1JL81_9BURK</name>
<dbReference type="Gene3D" id="3.30.1330.200">
    <property type="match status" value="1"/>
</dbReference>
<dbReference type="InterPro" id="IPR011324">
    <property type="entry name" value="Cytotoxic_necrot_fac-like_cat"/>
</dbReference>
<keyword evidence="2 3" id="KW-0378">Hydrolase</keyword>
<dbReference type="Proteomes" id="UP000622707">
    <property type="component" value="Unassembled WGS sequence"/>
</dbReference>
<evidence type="ECO:0000256" key="3">
    <source>
        <dbReference type="HAMAP-Rule" id="MF_01440"/>
    </source>
</evidence>
<dbReference type="EC" id="3.5.1.44" evidence="3"/>
<evidence type="ECO:0000313" key="5">
    <source>
        <dbReference type="Proteomes" id="UP000622707"/>
    </source>
</evidence>
<dbReference type="EMBL" id="JAEQND010000003">
    <property type="protein sequence ID" value="MBL0424896.1"/>
    <property type="molecule type" value="Genomic_DNA"/>
</dbReference>
<dbReference type="PANTHER" id="PTHR35147">
    <property type="entry name" value="CHEMORECEPTOR GLUTAMINE DEAMIDASE CHED-RELATED"/>
    <property type="match status" value="1"/>
</dbReference>
<comment type="caution">
    <text evidence="4">The sequence shown here is derived from an EMBL/GenBank/DDBJ whole genome shotgun (WGS) entry which is preliminary data.</text>
</comment>
<sequence length="216" mass="23397">MRHPELPPPAASPGVLLAGLKTRVRRPHEASVCFHEPAFGRAAVKVLPGEFFVHDKDLVITTTLGSCVAACLHDPATGLAGMNHFMLPEGSDATGGARFGLYAMELLVNELLRRGARRTGLQARLFGGGQVVQGLAATQIGEKNVAFARNFLAQEGIPLRGGDVLDVHPRRVCMLPRLGTVLCRRLPLDGRRALVAQEDRYRAELGRHRGGEIELF</sequence>
<accession>A0ABS1JL81</accession>
<evidence type="ECO:0000313" key="4">
    <source>
        <dbReference type="EMBL" id="MBL0424896.1"/>
    </source>
</evidence>
<comment type="similarity">
    <text evidence="3">Belongs to the CheD family.</text>
</comment>
<gene>
    <name evidence="3 4" type="primary">cheD</name>
    <name evidence="4" type="ORF">JI746_07235</name>
</gene>
<evidence type="ECO:0000256" key="2">
    <source>
        <dbReference type="ARBA" id="ARBA00022801"/>
    </source>
</evidence>
<comment type="function">
    <text evidence="3">Probably deamidates glutamine residues to glutamate on methyl-accepting chemotaxis receptors (MCPs), playing an important role in chemotaxis.</text>
</comment>
<proteinExistence type="inferred from homology"/>
<dbReference type="CDD" id="cd16352">
    <property type="entry name" value="CheD"/>
    <property type="match status" value="1"/>
</dbReference>
<protein>
    <recommendedName>
        <fullName evidence="3">Probable chemoreceptor glutamine deamidase CheD</fullName>
        <ecNumber evidence="3">3.5.1.44</ecNumber>
    </recommendedName>
</protein>
<keyword evidence="5" id="KW-1185">Reference proteome</keyword>
<dbReference type="RefSeq" id="WP_201688122.1">
    <property type="nucleotide sequence ID" value="NZ_JAEQND010000003.1"/>
</dbReference>
<organism evidence="4 5">
    <name type="scientific">Ramlibacter alkalitolerans</name>
    <dbReference type="NCBI Taxonomy" id="2039631"/>
    <lineage>
        <taxon>Bacteria</taxon>
        <taxon>Pseudomonadati</taxon>
        <taxon>Pseudomonadota</taxon>
        <taxon>Betaproteobacteria</taxon>
        <taxon>Burkholderiales</taxon>
        <taxon>Comamonadaceae</taxon>
        <taxon>Ramlibacter</taxon>
    </lineage>
</organism>
<dbReference type="SUPFAM" id="SSF64438">
    <property type="entry name" value="CNF1/YfiH-like putative cysteine hydrolases"/>
    <property type="match status" value="1"/>
</dbReference>
<dbReference type="InterPro" id="IPR005659">
    <property type="entry name" value="Chemorcpt_Glu_NH3ase_CheD"/>
</dbReference>